<dbReference type="EMBL" id="BAAAXF010000074">
    <property type="protein sequence ID" value="GAA3503335.1"/>
    <property type="molecule type" value="Genomic_DNA"/>
</dbReference>
<evidence type="ECO:0000313" key="1">
    <source>
        <dbReference type="EMBL" id="GAA3503335.1"/>
    </source>
</evidence>
<gene>
    <name evidence="1" type="ORF">GCM10019016_104450</name>
</gene>
<dbReference type="RefSeq" id="WP_345584116.1">
    <property type="nucleotide sequence ID" value="NZ_BAAAXF010000074.1"/>
</dbReference>
<comment type="caution">
    <text evidence="1">The sequence shown here is derived from an EMBL/GenBank/DDBJ whole genome shotgun (WGS) entry which is preliminary data.</text>
</comment>
<dbReference type="InterPro" id="IPR036390">
    <property type="entry name" value="WH_DNA-bd_sf"/>
</dbReference>
<dbReference type="SUPFAM" id="SSF46785">
    <property type="entry name" value="Winged helix' DNA-binding domain"/>
    <property type="match status" value="1"/>
</dbReference>
<sequence>MGRLPRIPAPTGERSTDFCQVLELRLGSQSTGLSKRRSQDWVASRHLLTEREPHLTILPASAKPFTTEGRDEMLRFHFTPEDLARTRVAEALHPMWEIASSLHRFQTREGRWAYAHWHRAASAHIREAGIGRTVRSFLLPLFPRAVYFPDFLTPTEGIEGLKASLDAILAAPRQQVAKEANLLDGAIKSPGAAKTPKWVFRLDESDMRSQLVSALHSYHQAVIAPHEDHINESLQAERIRHARTLLNAGTEGLLSHLTPTIRWRYPVLEITSYPERRDVHLNGKGLLLIPSYFCWKDPIALADPGLPPVIVYPLHHIAAPSTDNGRQPLSALLGCTRAAILQATVIGATTTEAARRAGVSTGTATHHTTALRNAGLISSNRYANTVLHTLTPLGADLLAATKDRSATSSASRPSPA</sequence>
<keyword evidence="2" id="KW-1185">Reference proteome</keyword>
<proteinExistence type="predicted"/>
<reference evidence="2" key="1">
    <citation type="journal article" date="2019" name="Int. J. Syst. Evol. Microbiol.">
        <title>The Global Catalogue of Microorganisms (GCM) 10K type strain sequencing project: providing services to taxonomists for standard genome sequencing and annotation.</title>
        <authorList>
            <consortium name="The Broad Institute Genomics Platform"/>
            <consortium name="The Broad Institute Genome Sequencing Center for Infectious Disease"/>
            <person name="Wu L."/>
            <person name="Ma J."/>
        </authorList>
    </citation>
    <scope>NUCLEOTIDE SEQUENCE [LARGE SCALE GENOMIC DNA]</scope>
    <source>
        <strain evidence="2">JCM 4816</strain>
    </source>
</reference>
<organism evidence="1 2">
    <name type="scientific">Streptomyces prasinosporus</name>
    <dbReference type="NCBI Taxonomy" id="68256"/>
    <lineage>
        <taxon>Bacteria</taxon>
        <taxon>Bacillati</taxon>
        <taxon>Actinomycetota</taxon>
        <taxon>Actinomycetes</taxon>
        <taxon>Kitasatosporales</taxon>
        <taxon>Streptomycetaceae</taxon>
        <taxon>Streptomyces</taxon>
        <taxon>Streptomyces albogriseolus group</taxon>
    </lineage>
</organism>
<protein>
    <submittedName>
        <fullName evidence="1">Winged helix-turn-helix domain-containing protein</fullName>
    </submittedName>
</protein>
<dbReference type="InterPro" id="IPR036388">
    <property type="entry name" value="WH-like_DNA-bd_sf"/>
</dbReference>
<evidence type="ECO:0000313" key="2">
    <source>
        <dbReference type="Proteomes" id="UP001501455"/>
    </source>
</evidence>
<dbReference type="Proteomes" id="UP001501455">
    <property type="component" value="Unassembled WGS sequence"/>
</dbReference>
<dbReference type="Gene3D" id="1.10.10.10">
    <property type="entry name" value="Winged helix-like DNA-binding domain superfamily/Winged helix DNA-binding domain"/>
    <property type="match status" value="1"/>
</dbReference>
<accession>A0ABP6U6P3</accession>
<name>A0ABP6U6P3_9ACTN</name>